<keyword evidence="6 9" id="KW-1133">Transmembrane helix</keyword>
<dbReference type="InterPro" id="IPR005829">
    <property type="entry name" value="Sugar_transporter_CS"/>
</dbReference>
<feature type="transmembrane region" description="Helical" evidence="9">
    <location>
        <begin position="102"/>
        <end position="123"/>
    </location>
</feature>
<keyword evidence="4 9" id="KW-0812">Transmembrane</keyword>
<dbReference type="InterPro" id="IPR051084">
    <property type="entry name" value="H+-coupled_symporters"/>
</dbReference>
<gene>
    <name evidence="11" type="ORF">GA0061077_1213</name>
</gene>
<sequence>MSSSTSEHQQDAIRTGEQKAPSTEPMAKTVTQAEPEMQEIHVRRQFLREKDVTVVEEKTLKQAIAGTVVGNFMEWYDFGIYGYLAVTMASAFTSGLSKNLSLIVMLMGFAVSFLVRPLGGIVLGPLGDRVGRQKVLFLTMGMMVVSTALIGILPTSKQIGVWAIVPLYALQMIQGFSTGGEYSGATTYISEFSPDSKRGFYSAWLDTGSYIGSAFGAATVAIITMIAENHWGADAMINGGWRIPYLLTIPLGILAIALRTHIPETPQFAAHQERQEEEQPQWSKEARKAALRKESPWDRPGTMLYVIKRHWRRLLIAVAIVAATNTAGYVLTSYMPTYLREEVGTTPTMAAAATVPVLIVMSLCLPLIGHLSDIIGRKPIYTIAVVSTFLLVYPAFQLLHLGSFWAVQGALAMIAVPVAFYAGVSASTLPALFPTESRFSGMGLSYNFAVSLFGGTTPLVSQALITLTGNHDAPGFYIMFFAIFSAIATAVMRESSKSPLPGSMPTVGSESEARELVLTQEQNPNLDTTTMPMPMMTVEIPAGQTLPQRPENIKPVKRTETEAE</sequence>
<feature type="transmembrane region" description="Helical" evidence="9">
    <location>
        <begin position="78"/>
        <end position="96"/>
    </location>
</feature>
<feature type="transmembrane region" description="Helical" evidence="9">
    <location>
        <begin position="239"/>
        <end position="258"/>
    </location>
</feature>
<dbReference type="AlphaFoldDB" id="A0A1C4H699"/>
<keyword evidence="7 9" id="KW-0472">Membrane</keyword>
<keyword evidence="12" id="KW-1185">Reference proteome</keyword>
<accession>A0A1C4H699</accession>
<dbReference type="PROSITE" id="PS50850">
    <property type="entry name" value="MFS"/>
    <property type="match status" value="1"/>
</dbReference>
<dbReference type="RefSeq" id="WP_200754453.1">
    <property type="nucleotide sequence ID" value="NZ_FMBL01000003.1"/>
</dbReference>
<organism evidence="11 12">
    <name type="scientific">Bifidobacterium commune</name>
    <dbReference type="NCBI Taxonomy" id="1505727"/>
    <lineage>
        <taxon>Bacteria</taxon>
        <taxon>Bacillati</taxon>
        <taxon>Actinomycetota</taxon>
        <taxon>Actinomycetes</taxon>
        <taxon>Bifidobacteriales</taxon>
        <taxon>Bifidobacteriaceae</taxon>
        <taxon>Bifidobacterium</taxon>
    </lineage>
</organism>
<dbReference type="SUPFAM" id="SSF103473">
    <property type="entry name" value="MFS general substrate transporter"/>
    <property type="match status" value="1"/>
</dbReference>
<evidence type="ECO:0000256" key="4">
    <source>
        <dbReference type="ARBA" id="ARBA00022692"/>
    </source>
</evidence>
<evidence type="ECO:0000256" key="8">
    <source>
        <dbReference type="SAM" id="MobiDB-lite"/>
    </source>
</evidence>
<keyword evidence="5" id="KW-0769">Symport</keyword>
<feature type="transmembrane region" description="Helical" evidence="9">
    <location>
        <begin position="347"/>
        <end position="368"/>
    </location>
</feature>
<dbReference type="GO" id="GO:0005886">
    <property type="term" value="C:plasma membrane"/>
    <property type="evidence" value="ECO:0007669"/>
    <property type="project" value="UniProtKB-SubCell"/>
</dbReference>
<dbReference type="InterPro" id="IPR020846">
    <property type="entry name" value="MFS_dom"/>
</dbReference>
<proteinExistence type="predicted"/>
<keyword evidence="2" id="KW-0813">Transport</keyword>
<evidence type="ECO:0000313" key="12">
    <source>
        <dbReference type="Proteomes" id="UP000242610"/>
    </source>
</evidence>
<evidence type="ECO:0000256" key="7">
    <source>
        <dbReference type="ARBA" id="ARBA00023136"/>
    </source>
</evidence>
<feature type="compositionally biased region" description="Basic and acidic residues" evidence="8">
    <location>
        <begin position="551"/>
        <end position="564"/>
    </location>
</feature>
<feature type="transmembrane region" description="Helical" evidence="9">
    <location>
        <begin position="314"/>
        <end position="335"/>
    </location>
</feature>
<comment type="subcellular location">
    <subcellularLocation>
        <location evidence="1">Cell membrane</location>
        <topology evidence="1">Multi-pass membrane protein</topology>
    </subcellularLocation>
</comment>
<dbReference type="PANTHER" id="PTHR43528">
    <property type="entry name" value="ALPHA-KETOGLUTARATE PERMEASE"/>
    <property type="match status" value="1"/>
</dbReference>
<feature type="transmembrane region" description="Helical" evidence="9">
    <location>
        <begin position="203"/>
        <end position="227"/>
    </location>
</feature>
<dbReference type="PANTHER" id="PTHR43528:SF1">
    <property type="entry name" value="ALPHA-KETOGLUTARATE PERMEASE"/>
    <property type="match status" value="1"/>
</dbReference>
<feature type="transmembrane region" description="Helical" evidence="9">
    <location>
        <begin position="159"/>
        <end position="182"/>
    </location>
</feature>
<evidence type="ECO:0000256" key="3">
    <source>
        <dbReference type="ARBA" id="ARBA00022475"/>
    </source>
</evidence>
<evidence type="ECO:0000256" key="1">
    <source>
        <dbReference type="ARBA" id="ARBA00004651"/>
    </source>
</evidence>
<reference evidence="12" key="1">
    <citation type="submission" date="2016-08" db="EMBL/GenBank/DDBJ databases">
        <authorList>
            <person name="Varghese N."/>
            <person name="Submissions Spin"/>
        </authorList>
    </citation>
    <scope>NUCLEOTIDE SEQUENCE [LARGE SCALE GENOMIC DNA]</scope>
    <source>
        <strain evidence="12">R-52791</strain>
    </source>
</reference>
<dbReference type="InterPro" id="IPR036259">
    <property type="entry name" value="MFS_trans_sf"/>
</dbReference>
<feature type="region of interest" description="Disordered" evidence="8">
    <location>
        <begin position="540"/>
        <end position="564"/>
    </location>
</feature>
<dbReference type="EMBL" id="FMBL01000003">
    <property type="protein sequence ID" value="SCC80469.1"/>
    <property type="molecule type" value="Genomic_DNA"/>
</dbReference>
<evidence type="ECO:0000313" key="11">
    <source>
        <dbReference type="EMBL" id="SCC80469.1"/>
    </source>
</evidence>
<name>A0A1C4H699_9BIFI</name>
<dbReference type="STRING" id="1505727.GA0061077_1213"/>
<dbReference type="InterPro" id="IPR005828">
    <property type="entry name" value="MFS_sugar_transport-like"/>
</dbReference>
<evidence type="ECO:0000256" key="6">
    <source>
        <dbReference type="ARBA" id="ARBA00022989"/>
    </source>
</evidence>
<feature type="transmembrane region" description="Helical" evidence="9">
    <location>
        <begin position="473"/>
        <end position="492"/>
    </location>
</feature>
<dbReference type="Proteomes" id="UP000242610">
    <property type="component" value="Unassembled WGS sequence"/>
</dbReference>
<dbReference type="GO" id="GO:0015293">
    <property type="term" value="F:symporter activity"/>
    <property type="evidence" value="ECO:0007669"/>
    <property type="project" value="UniProtKB-KW"/>
</dbReference>
<feature type="transmembrane region" description="Helical" evidence="9">
    <location>
        <begin position="405"/>
        <end position="432"/>
    </location>
</feature>
<dbReference type="Gene3D" id="1.20.1250.20">
    <property type="entry name" value="MFS general substrate transporter like domains"/>
    <property type="match status" value="2"/>
</dbReference>
<feature type="region of interest" description="Disordered" evidence="8">
    <location>
        <begin position="1"/>
        <end position="27"/>
    </location>
</feature>
<feature type="transmembrane region" description="Helical" evidence="9">
    <location>
        <begin position="135"/>
        <end position="153"/>
    </location>
</feature>
<feature type="transmembrane region" description="Helical" evidence="9">
    <location>
        <begin position="380"/>
        <end position="399"/>
    </location>
</feature>
<evidence type="ECO:0000259" key="10">
    <source>
        <dbReference type="PROSITE" id="PS50850"/>
    </source>
</evidence>
<feature type="compositionally biased region" description="Basic and acidic residues" evidence="8">
    <location>
        <begin position="8"/>
        <end position="17"/>
    </location>
</feature>
<evidence type="ECO:0000256" key="2">
    <source>
        <dbReference type="ARBA" id="ARBA00022448"/>
    </source>
</evidence>
<dbReference type="PROSITE" id="PS00217">
    <property type="entry name" value="SUGAR_TRANSPORT_2"/>
    <property type="match status" value="1"/>
</dbReference>
<dbReference type="Pfam" id="PF00083">
    <property type="entry name" value="Sugar_tr"/>
    <property type="match status" value="1"/>
</dbReference>
<feature type="transmembrane region" description="Helical" evidence="9">
    <location>
        <begin position="444"/>
        <end position="467"/>
    </location>
</feature>
<feature type="domain" description="Major facilitator superfamily (MFS) profile" evidence="10">
    <location>
        <begin position="63"/>
        <end position="497"/>
    </location>
</feature>
<protein>
    <submittedName>
        <fullName evidence="11">MFS transporter, MHS family, proline/betaine transporter</fullName>
    </submittedName>
</protein>
<keyword evidence="3" id="KW-1003">Cell membrane</keyword>
<evidence type="ECO:0000256" key="5">
    <source>
        <dbReference type="ARBA" id="ARBA00022847"/>
    </source>
</evidence>
<evidence type="ECO:0000256" key="9">
    <source>
        <dbReference type="SAM" id="Phobius"/>
    </source>
</evidence>